<comment type="caution">
    <text evidence="1">The sequence shown here is derived from an EMBL/GenBank/DDBJ whole genome shotgun (WGS) entry which is preliminary data.</text>
</comment>
<feature type="non-terminal residue" evidence="1">
    <location>
        <position position="135"/>
    </location>
</feature>
<dbReference type="AlphaFoldDB" id="A0A937W2Z2"/>
<gene>
    <name evidence="1" type="ORF">FJZ47_19505</name>
</gene>
<proteinExistence type="predicted"/>
<name>A0A937W2Z2_UNCTE</name>
<sequence length="135" mass="14849">MTAGRPQLDVPQAAAQRVADVPYDEAQTRFRTLTGVGRGSERMPTCTQQATPGLTVWDGLPSRVDIEQRLAHVAAGRPRRPVVVLGVEGACVATRPDRARTRGAGRRRQRARRAAWRGQWRNAKGLRLSVMDGAR</sequence>
<dbReference type="Proteomes" id="UP000712673">
    <property type="component" value="Unassembled WGS sequence"/>
</dbReference>
<accession>A0A937W2Z2</accession>
<organism evidence="1 2">
    <name type="scientific">Tectimicrobiota bacterium</name>
    <dbReference type="NCBI Taxonomy" id="2528274"/>
    <lineage>
        <taxon>Bacteria</taxon>
        <taxon>Pseudomonadati</taxon>
        <taxon>Nitrospinota/Tectimicrobiota group</taxon>
        <taxon>Candidatus Tectimicrobiota</taxon>
    </lineage>
</organism>
<dbReference type="EMBL" id="VGLS01000740">
    <property type="protein sequence ID" value="MBM3225963.1"/>
    <property type="molecule type" value="Genomic_DNA"/>
</dbReference>
<evidence type="ECO:0000313" key="2">
    <source>
        <dbReference type="Proteomes" id="UP000712673"/>
    </source>
</evidence>
<protein>
    <submittedName>
        <fullName evidence="1">Uncharacterized protein</fullName>
    </submittedName>
</protein>
<reference evidence="1" key="1">
    <citation type="submission" date="2019-03" db="EMBL/GenBank/DDBJ databases">
        <title>Lake Tanganyika Metagenome-Assembled Genomes (MAGs).</title>
        <authorList>
            <person name="Tran P."/>
        </authorList>
    </citation>
    <scope>NUCLEOTIDE SEQUENCE</scope>
    <source>
        <strain evidence="1">K_DeepCast_65m_m2_066</strain>
    </source>
</reference>
<evidence type="ECO:0000313" key="1">
    <source>
        <dbReference type="EMBL" id="MBM3225963.1"/>
    </source>
</evidence>